<dbReference type="InterPro" id="IPR048520">
    <property type="entry name" value="LarA_C"/>
</dbReference>
<feature type="domain" description="LarA-like N-terminal" evidence="1">
    <location>
        <begin position="7"/>
        <end position="209"/>
    </location>
</feature>
<dbReference type="PANTHER" id="PTHR33171:SF17">
    <property type="entry name" value="LARA-LIKE N-TERMINAL DOMAIN-CONTAINING PROTEIN"/>
    <property type="match status" value="1"/>
</dbReference>
<dbReference type="InterPro" id="IPR047926">
    <property type="entry name" value="Ni_dep_LarA"/>
</dbReference>
<accession>A0A0S7BHX0</accession>
<sequence length="423" mass="46752">MQINLAYGKEGLAIDFPDAWDIQVVEPEFHAPLPHLDEALAEALEHPIGTPPLRDLVHPADRVGIIVNDMTRATPNPILLKAIFKQLDFIPPEQFRLLIALGTHRRMTPAELDAMLGAEFTARYPIVQNDAFDPSTQVSLGKTAQGHEIWLNRELMECDVKILTGFIEPHFFAGFSGAGKAIMPGMAGLETILDNHCAANISHPNATWGQTWGNPIWEEVRDVARKANASFLLNVTLNRDKGITGIFAGDLDQAHARGVEFVRKTAMVAVDRPFDIVVGTNSGYPLDLNLYQAVKGMSAASQIVRKDGVILLAAACWDGIPDHGHFRELLEGAAGPADLMERVLQPGFKMQDQWEAQVQAQILQKARVYLYTDHLSDPQIRSALLEPCHDILETIQQLMPEFDGHPRICVLPEGPQTIPFLRG</sequence>
<dbReference type="PANTHER" id="PTHR33171">
    <property type="entry name" value="LAR_N DOMAIN-CONTAINING PROTEIN"/>
    <property type="match status" value="1"/>
</dbReference>
<dbReference type="InterPro" id="IPR048068">
    <property type="entry name" value="LarA-like"/>
</dbReference>
<feature type="domain" description="Lactate racemase C-terminal" evidence="2">
    <location>
        <begin position="273"/>
        <end position="414"/>
    </location>
</feature>
<dbReference type="RefSeq" id="WP_075073914.1">
    <property type="nucleotide sequence ID" value="NZ_DF967972.1"/>
</dbReference>
<evidence type="ECO:0000259" key="2">
    <source>
        <dbReference type="Pfam" id="PF21113"/>
    </source>
</evidence>
<dbReference type="Pfam" id="PF21113">
    <property type="entry name" value="LarA_C"/>
    <property type="match status" value="1"/>
</dbReference>
<dbReference type="Proteomes" id="UP000055060">
    <property type="component" value="Unassembled WGS sequence"/>
</dbReference>
<dbReference type="EMBL" id="DF967972">
    <property type="protein sequence ID" value="GAP14676.1"/>
    <property type="molecule type" value="Genomic_DNA"/>
</dbReference>
<organism evidence="3">
    <name type="scientific">Longilinea arvoryzae</name>
    <dbReference type="NCBI Taxonomy" id="360412"/>
    <lineage>
        <taxon>Bacteria</taxon>
        <taxon>Bacillati</taxon>
        <taxon>Chloroflexota</taxon>
        <taxon>Anaerolineae</taxon>
        <taxon>Anaerolineales</taxon>
        <taxon>Anaerolineaceae</taxon>
        <taxon>Longilinea</taxon>
    </lineage>
</organism>
<dbReference type="Gene3D" id="3.40.50.11440">
    <property type="match status" value="1"/>
</dbReference>
<evidence type="ECO:0000313" key="3">
    <source>
        <dbReference type="EMBL" id="GAP14676.1"/>
    </source>
</evidence>
<reference evidence="3" key="1">
    <citation type="submission" date="2015-07" db="EMBL/GenBank/DDBJ databases">
        <title>Draft Genome Sequences of Anaerolinea thermolimosa IMO-1, Bellilinea caldifistulae GOMI-1, Leptolinea tardivitalis YMTK-2, Levilinea saccharolytica KIBI-1,Longilinea arvoryzae KOME-1, Previously Described as Members of the Anaerolineaceae (Chloroflexi).</title>
        <authorList>
            <person name="Sekiguchi Y."/>
            <person name="Ohashi A."/>
            <person name="Matsuura N."/>
            <person name="Tourlousse M.D."/>
        </authorList>
    </citation>
    <scope>NUCLEOTIDE SEQUENCE [LARGE SCALE GENOMIC DNA]</scope>
    <source>
        <strain evidence="3">KOME-1</strain>
    </source>
</reference>
<proteinExistence type="predicted"/>
<dbReference type="AlphaFoldDB" id="A0A0S7BHX0"/>
<name>A0A0S7BHX0_9CHLR</name>
<dbReference type="NCBIfam" id="NF033504">
    <property type="entry name" value="Ni_dep_LarA"/>
    <property type="match status" value="1"/>
</dbReference>
<evidence type="ECO:0000259" key="1">
    <source>
        <dbReference type="Pfam" id="PF09861"/>
    </source>
</evidence>
<evidence type="ECO:0000313" key="4">
    <source>
        <dbReference type="Proteomes" id="UP000055060"/>
    </source>
</evidence>
<dbReference type="STRING" id="360412.LARV_02450"/>
<dbReference type="OrthoDB" id="9770545at2"/>
<protein>
    <submittedName>
        <fullName evidence="3">Uncharacterized conserved protein</fullName>
    </submittedName>
</protein>
<gene>
    <name evidence="3" type="ORF">LARV_02450</name>
</gene>
<dbReference type="InterPro" id="IPR018657">
    <property type="entry name" value="LarA-like_N"/>
</dbReference>
<dbReference type="Gene3D" id="3.90.226.30">
    <property type="match status" value="1"/>
</dbReference>
<dbReference type="GO" id="GO:0050043">
    <property type="term" value="F:lactate racemase activity"/>
    <property type="evidence" value="ECO:0007669"/>
    <property type="project" value="InterPro"/>
</dbReference>
<keyword evidence="4" id="KW-1185">Reference proteome</keyword>
<dbReference type="InterPro" id="IPR043166">
    <property type="entry name" value="LarA-like_C"/>
</dbReference>
<dbReference type="Pfam" id="PF09861">
    <property type="entry name" value="Lar_N"/>
    <property type="match status" value="1"/>
</dbReference>